<reference evidence="2" key="1">
    <citation type="journal article" date="2008" name="J. Bacteriol.">
        <title>Genome sequence of Thermofilum pendens reveals an exceptional loss of biosynthetic pathways without genome reduction.</title>
        <authorList>
            <person name="Anderson I."/>
            <person name="Rodriguez J."/>
            <person name="Susanti D."/>
            <person name="Porat I."/>
            <person name="Reich C."/>
            <person name="Ulrich L.E."/>
            <person name="Elkins J.G."/>
            <person name="Mavromatis K."/>
            <person name="Lykidis A."/>
            <person name="Kim E."/>
            <person name="Thompson L.S."/>
            <person name="Nolan M."/>
            <person name="Land M."/>
            <person name="Copeland A."/>
            <person name="Lapidus A."/>
            <person name="Lucas S."/>
            <person name="Detter C."/>
            <person name="Zhulin I.B."/>
            <person name="Olsen G.J."/>
            <person name="Whitman W."/>
            <person name="Mukhopadhyay B."/>
            <person name="Bristow J."/>
            <person name="Kyrpides N."/>
        </authorList>
    </citation>
    <scope>NUCLEOTIDE SEQUENCE [LARGE SCALE GENOMIC DNA]</scope>
    <source>
        <strain evidence="2">DSM 2475 / Hrk 5</strain>
    </source>
</reference>
<dbReference type="EMBL" id="CP000505">
    <property type="protein sequence ID" value="ABL79206.1"/>
    <property type="molecule type" value="Genomic_DNA"/>
</dbReference>
<gene>
    <name evidence="1" type="ordered locus">Tpen_1811</name>
</gene>
<protein>
    <submittedName>
        <fullName evidence="1">Uncharacterized protein</fullName>
    </submittedName>
</protein>
<accession>A1S176</accession>
<dbReference type="Proteomes" id="UP000000641">
    <property type="component" value="Chromosome"/>
</dbReference>
<organism evidence="1 2">
    <name type="scientific">Thermofilum pendens (strain DSM 2475 / Hrk 5)</name>
    <dbReference type="NCBI Taxonomy" id="368408"/>
    <lineage>
        <taxon>Archaea</taxon>
        <taxon>Thermoproteota</taxon>
        <taxon>Thermoprotei</taxon>
        <taxon>Thermofilales</taxon>
        <taxon>Thermofilaceae</taxon>
        <taxon>Thermofilum</taxon>
    </lineage>
</organism>
<dbReference type="STRING" id="368408.Tpen_1811"/>
<keyword evidence="2" id="KW-1185">Reference proteome</keyword>
<dbReference type="EnsemblBacteria" id="ABL79206">
    <property type="protein sequence ID" value="ABL79206"/>
    <property type="gene ID" value="Tpen_1811"/>
</dbReference>
<dbReference type="AlphaFoldDB" id="A1S176"/>
<evidence type="ECO:0000313" key="1">
    <source>
        <dbReference type="EMBL" id="ABL79206.1"/>
    </source>
</evidence>
<sequence length="202" mass="21697">MQASGDDVAGLVESIVGRSLSEIAVEALVKAALAGLPITPVKTGSRTVSVLYEGRRAYFRVTAARNLSGGYIVCLRVYTVDCGRVAYVSEKGEVSLDIGAIPGYLSSPGELYNGFVADVWTARLRSVLGNLLEEIPRERVPAGIREGVARLLGDSFPLVKPYVSRLTGDYAFGRSSVYPVWVDPEGLAFSVSRIALEKIVKQ</sequence>
<evidence type="ECO:0000313" key="2">
    <source>
        <dbReference type="Proteomes" id="UP000000641"/>
    </source>
</evidence>
<dbReference type="HOGENOM" id="CLU_1313185_0_0_2"/>
<name>A1S176_THEPD</name>
<dbReference type="KEGG" id="tpe:Tpen_1811"/>
<proteinExistence type="predicted"/>